<proteinExistence type="predicted"/>
<dbReference type="Proteomes" id="UP000440694">
    <property type="component" value="Unassembled WGS sequence"/>
</dbReference>
<feature type="domain" description="LpxI C-terminal" evidence="1">
    <location>
        <begin position="141"/>
        <end position="277"/>
    </location>
</feature>
<gene>
    <name evidence="3" type="ORF">GIW81_03490</name>
</gene>
<dbReference type="Pfam" id="PF06230">
    <property type="entry name" value="LpxI_C"/>
    <property type="match status" value="1"/>
</dbReference>
<dbReference type="EMBL" id="WMBQ01000001">
    <property type="protein sequence ID" value="MTD93398.1"/>
    <property type="molecule type" value="Genomic_DNA"/>
</dbReference>
<dbReference type="InterPro" id="IPR043167">
    <property type="entry name" value="LpxI_C_sf"/>
</dbReference>
<dbReference type="Gene3D" id="3.40.50.20">
    <property type="match status" value="1"/>
</dbReference>
<evidence type="ECO:0000259" key="1">
    <source>
        <dbReference type="Pfam" id="PF06230"/>
    </source>
</evidence>
<organism evidence="3 4">
    <name type="scientific">Hyphomicrobium album</name>
    <dbReference type="NCBI Taxonomy" id="2665159"/>
    <lineage>
        <taxon>Bacteria</taxon>
        <taxon>Pseudomonadati</taxon>
        <taxon>Pseudomonadota</taxon>
        <taxon>Alphaproteobacteria</taxon>
        <taxon>Hyphomicrobiales</taxon>
        <taxon>Hyphomicrobiaceae</taxon>
        <taxon>Hyphomicrobium</taxon>
    </lineage>
</organism>
<protein>
    <submittedName>
        <fullName evidence="3">DUF1009 domain-containing protein</fullName>
    </submittedName>
</protein>
<dbReference type="InterPro" id="IPR010415">
    <property type="entry name" value="LpxI_C"/>
</dbReference>
<dbReference type="RefSeq" id="WP_154737941.1">
    <property type="nucleotide sequence ID" value="NZ_WMBQ01000001.1"/>
</dbReference>
<keyword evidence="4" id="KW-1185">Reference proteome</keyword>
<accession>A0A6I3KFS5</accession>
<dbReference type="Pfam" id="PF17930">
    <property type="entry name" value="LpxI_N"/>
    <property type="match status" value="1"/>
</dbReference>
<evidence type="ECO:0000259" key="2">
    <source>
        <dbReference type="Pfam" id="PF17930"/>
    </source>
</evidence>
<evidence type="ECO:0000313" key="4">
    <source>
        <dbReference type="Proteomes" id="UP000440694"/>
    </source>
</evidence>
<reference evidence="3 4" key="1">
    <citation type="submission" date="2019-11" db="EMBL/GenBank/DDBJ databases">
        <title>Identification of a novel strain.</title>
        <authorList>
            <person name="Xu Q."/>
            <person name="Wang G."/>
        </authorList>
    </citation>
    <scope>NUCLEOTIDE SEQUENCE [LARGE SCALE GENOMIC DNA]</scope>
    <source>
        <strain evidence="4">xq</strain>
    </source>
</reference>
<dbReference type="PANTHER" id="PTHR39962:SF1">
    <property type="entry name" value="LPXI FAMILY PROTEIN"/>
    <property type="match status" value="1"/>
</dbReference>
<feature type="domain" description="LpxI N-terminal" evidence="2">
    <location>
        <begin position="8"/>
        <end position="137"/>
    </location>
</feature>
<evidence type="ECO:0000313" key="3">
    <source>
        <dbReference type="EMBL" id="MTD93398.1"/>
    </source>
</evidence>
<dbReference type="PANTHER" id="PTHR39962">
    <property type="entry name" value="BLL4848 PROTEIN"/>
    <property type="match status" value="1"/>
</dbReference>
<dbReference type="AlphaFoldDB" id="A0A6I3KFS5"/>
<dbReference type="InterPro" id="IPR041255">
    <property type="entry name" value="LpxI_N"/>
</dbReference>
<name>A0A6I3KFS5_9HYPH</name>
<dbReference type="Gene3D" id="3.40.140.80">
    <property type="match status" value="2"/>
</dbReference>
<sequence>MSGGQDVVGILAGGGSLPREIAEHVRASGGAVHIVSIIGEGDRDLGDFPLTKVGWAQVGGMVRALRNAGVTKMVIVGAVRRPDLNAIKPDLGFFLNLPAIGRIIATTGDDSVLSGVVRFFESKGFKVVSPVEVMPSLLVDEGLLGVHAPEATDMLDIARGFDVVRALGPFDVGQAVVVTAGQIEAIEGAENTDAMLARLVLQRKVPEGGVGARRGVLVKRPKPRQEMRVDMPAIGARTVTRALEAGLRGVAVLAKGAIALERAELRRSADAAGVFVYGGTDGGATIAAAPAAGFAAPFLTVGSLAARPQQLADAGRGAALLAALKPFRPSGGMVIDRGHVLSIECGEGIAALIARSGNLRQWGRRRWSRRSAVAVVSGAAAPDLASVVAAAAAAQFAGIAVLDRSPDVLAHGIEAANRHGLFLIAAPQGSGA</sequence>
<comment type="caution">
    <text evidence="3">The sequence shown here is derived from an EMBL/GenBank/DDBJ whole genome shotgun (WGS) entry which is preliminary data.</text>
</comment>
<dbReference type="InterPro" id="IPR053174">
    <property type="entry name" value="LpxI"/>
</dbReference>